<dbReference type="EMBL" id="KB632326">
    <property type="protein sequence ID" value="ERL92401.1"/>
    <property type="molecule type" value="Genomic_DNA"/>
</dbReference>
<evidence type="ECO:0000313" key="2">
    <source>
        <dbReference type="Proteomes" id="UP000030742"/>
    </source>
</evidence>
<proteinExistence type="predicted"/>
<evidence type="ECO:0000313" key="1">
    <source>
        <dbReference type="EMBL" id="ERL92401.1"/>
    </source>
</evidence>
<dbReference type="InterPro" id="IPR036682">
    <property type="entry name" value="OS_D_A10/PebIII_sf"/>
</dbReference>
<accession>U4UQJ1</accession>
<dbReference type="Proteomes" id="UP000030742">
    <property type="component" value="Unassembled WGS sequence"/>
</dbReference>
<organism evidence="1 2">
    <name type="scientific">Dendroctonus ponderosae</name>
    <name type="common">Mountain pine beetle</name>
    <dbReference type="NCBI Taxonomy" id="77166"/>
    <lineage>
        <taxon>Eukaryota</taxon>
        <taxon>Metazoa</taxon>
        <taxon>Ecdysozoa</taxon>
        <taxon>Arthropoda</taxon>
        <taxon>Hexapoda</taxon>
        <taxon>Insecta</taxon>
        <taxon>Pterygota</taxon>
        <taxon>Neoptera</taxon>
        <taxon>Endopterygota</taxon>
        <taxon>Coleoptera</taxon>
        <taxon>Polyphaga</taxon>
        <taxon>Cucujiformia</taxon>
        <taxon>Curculionidae</taxon>
        <taxon>Scolytinae</taxon>
        <taxon>Dendroctonus</taxon>
    </lineage>
</organism>
<dbReference type="AlphaFoldDB" id="U4UQJ1"/>
<gene>
    <name evidence="1" type="ORF">D910_09715</name>
</gene>
<protein>
    <recommendedName>
        <fullName evidence="3">Chemosensory protein</fullName>
    </recommendedName>
</protein>
<reference evidence="1 2" key="1">
    <citation type="journal article" date="2013" name="Genome Biol.">
        <title>Draft genome of the mountain pine beetle, Dendroctonus ponderosae Hopkins, a major forest pest.</title>
        <authorList>
            <person name="Keeling C.I."/>
            <person name="Yuen M.M."/>
            <person name="Liao N.Y."/>
            <person name="Docking T.R."/>
            <person name="Chan S.K."/>
            <person name="Taylor G.A."/>
            <person name="Palmquist D.L."/>
            <person name="Jackman S.D."/>
            <person name="Nguyen A."/>
            <person name="Li M."/>
            <person name="Henderson H."/>
            <person name="Janes J.K."/>
            <person name="Zhao Y."/>
            <person name="Pandoh P."/>
            <person name="Moore R."/>
            <person name="Sperling F.A."/>
            <person name="Huber D.P."/>
            <person name="Birol I."/>
            <person name="Jones S.J."/>
            <person name="Bohlmann J."/>
        </authorList>
    </citation>
    <scope>NUCLEOTIDE SEQUENCE</scope>
</reference>
<dbReference type="SUPFAM" id="SSF100910">
    <property type="entry name" value="Chemosensory protein Csp2"/>
    <property type="match status" value="2"/>
</dbReference>
<feature type="non-terminal residue" evidence="1">
    <location>
        <position position="1"/>
    </location>
</feature>
<evidence type="ECO:0008006" key="3">
    <source>
        <dbReference type="Google" id="ProtNLM"/>
    </source>
</evidence>
<name>U4UQJ1_DENPD</name>
<dbReference type="InterPro" id="IPR005055">
    <property type="entry name" value="A10/PebIII"/>
</dbReference>
<dbReference type="Gene3D" id="1.10.2080.10">
    <property type="entry name" value="Insect odorant-binding protein A10/Ejaculatory bulb-specific protein 3"/>
    <property type="match status" value="2"/>
</dbReference>
<sequence length="197" mass="22857">HLPDALQSDCSKCSEAQRNGSRKIITHLLKNKRGWFNELQAKYDPAGNYLSNPAQNPALCLQVHQHKMRFFEKTLFLSIAIASCEPHAEDRYTTKYDNVDVDEILHSDRLMKFYMNCMLDKGACTPVGQEVKERLPDALASGCEKCSEQQKKIIIKSLKFLIEHRRNDFDQLEARFDPKHIFRTRYQAQLEKNGIKL</sequence>
<dbReference type="OrthoDB" id="6344725at2759"/>
<dbReference type="PANTHER" id="PTHR11257">
    <property type="entry name" value="CHEMOSENSORY PROTEIN-RELATED"/>
    <property type="match status" value="1"/>
</dbReference>
<dbReference type="Pfam" id="PF03392">
    <property type="entry name" value="OS-D"/>
    <property type="match status" value="2"/>
</dbReference>
<dbReference type="PANTHER" id="PTHR11257:SF12">
    <property type="entry name" value="EJACULATORY BULB-SPECIFIC PROTEIN 3-RELATED"/>
    <property type="match status" value="1"/>
</dbReference>